<dbReference type="OrthoDB" id="7510084at2"/>
<organism evidence="1 2">
    <name type="scientific">Alteraurantiacibacter aestuarii</name>
    <dbReference type="NCBI Taxonomy" id="650004"/>
    <lineage>
        <taxon>Bacteria</taxon>
        <taxon>Pseudomonadati</taxon>
        <taxon>Pseudomonadota</taxon>
        <taxon>Alphaproteobacteria</taxon>
        <taxon>Sphingomonadales</taxon>
        <taxon>Erythrobacteraceae</taxon>
        <taxon>Alteraurantiacibacter</taxon>
    </lineage>
</organism>
<accession>A0A844ZJP2</accession>
<dbReference type="EMBL" id="WTYY01000002">
    <property type="protein sequence ID" value="MXO87784.1"/>
    <property type="molecule type" value="Genomic_DNA"/>
</dbReference>
<dbReference type="AlphaFoldDB" id="A0A844ZJP2"/>
<gene>
    <name evidence="1" type="ORF">GRI32_03425</name>
</gene>
<proteinExistence type="predicted"/>
<protein>
    <submittedName>
        <fullName evidence="1">Uncharacterized protein</fullName>
    </submittedName>
</protein>
<evidence type="ECO:0000313" key="2">
    <source>
        <dbReference type="Proteomes" id="UP000435243"/>
    </source>
</evidence>
<evidence type="ECO:0000313" key="1">
    <source>
        <dbReference type="EMBL" id="MXO87784.1"/>
    </source>
</evidence>
<dbReference type="Proteomes" id="UP000435243">
    <property type="component" value="Unassembled WGS sequence"/>
</dbReference>
<sequence>MTIRFAAPRSSIRNRMDEVEVHQAIALPANDNGTRHASETMLHAALRHFAQHGLAAANHASKQAQDARDAGDEQAYAWWLDICRALDRRMAGRLEKGDASDLQIKAN</sequence>
<dbReference type="RefSeq" id="WP_160589737.1">
    <property type="nucleotide sequence ID" value="NZ_BAAAFP010000002.1"/>
</dbReference>
<keyword evidence="2" id="KW-1185">Reference proteome</keyword>
<reference evidence="1 2" key="1">
    <citation type="submission" date="2019-12" db="EMBL/GenBank/DDBJ databases">
        <title>Genomic-based taxomic classification of the family Erythrobacteraceae.</title>
        <authorList>
            <person name="Xu L."/>
        </authorList>
    </citation>
    <scope>NUCLEOTIDE SEQUENCE [LARGE SCALE GENOMIC DNA]</scope>
    <source>
        <strain evidence="1 2">JCM 16339</strain>
    </source>
</reference>
<name>A0A844ZJP2_9SPHN</name>
<comment type="caution">
    <text evidence="1">The sequence shown here is derived from an EMBL/GenBank/DDBJ whole genome shotgun (WGS) entry which is preliminary data.</text>
</comment>